<dbReference type="InterPro" id="IPR018540">
    <property type="entry name" value="Spo0E-like"/>
</dbReference>
<dbReference type="EMBL" id="JBFMIA010000002">
    <property type="protein sequence ID" value="MEW9500791.1"/>
    <property type="molecule type" value="Genomic_DNA"/>
</dbReference>
<dbReference type="Pfam" id="PF09388">
    <property type="entry name" value="SpoOE-like"/>
    <property type="match status" value="1"/>
</dbReference>
<protein>
    <submittedName>
        <fullName evidence="1">Aspartyl-phosphate phosphatase Spo0E family protein</fullName>
    </submittedName>
</protein>
<keyword evidence="2" id="KW-1185">Reference proteome</keyword>
<evidence type="ECO:0000313" key="2">
    <source>
        <dbReference type="Proteomes" id="UP001556040"/>
    </source>
</evidence>
<organism evidence="1 2">
    <name type="scientific">Jeotgalibacillus marinus</name>
    <dbReference type="NCBI Taxonomy" id="86667"/>
    <lineage>
        <taxon>Bacteria</taxon>
        <taxon>Bacillati</taxon>
        <taxon>Bacillota</taxon>
        <taxon>Bacilli</taxon>
        <taxon>Bacillales</taxon>
        <taxon>Caryophanaceae</taxon>
        <taxon>Jeotgalibacillus</taxon>
    </lineage>
</organism>
<dbReference type="Gene3D" id="4.10.280.10">
    <property type="entry name" value="Helix-loop-helix DNA-binding domain"/>
    <property type="match status" value="1"/>
</dbReference>
<dbReference type="InterPro" id="IPR037208">
    <property type="entry name" value="Spo0E-like_sf"/>
</dbReference>
<dbReference type="Proteomes" id="UP001556040">
    <property type="component" value="Unassembled WGS sequence"/>
</dbReference>
<name>A0ABV3Q0B9_9BACL</name>
<dbReference type="InterPro" id="IPR036638">
    <property type="entry name" value="HLH_DNA-bd_sf"/>
</dbReference>
<accession>A0ABV3Q0B9</accession>
<dbReference type="SUPFAM" id="SSF140500">
    <property type="entry name" value="BAS1536-like"/>
    <property type="match status" value="1"/>
</dbReference>
<evidence type="ECO:0000313" key="1">
    <source>
        <dbReference type="EMBL" id="MEW9500791.1"/>
    </source>
</evidence>
<dbReference type="RefSeq" id="WP_367778142.1">
    <property type="nucleotide sequence ID" value="NZ_JBFMIA010000002.1"/>
</dbReference>
<sequence length="65" mass="7565">MNRVSIEQLLLKKINRIRKEMINTAFETGINSTETLHCSEKLDKLINLHVKYFSNKAHTEHIIAS</sequence>
<proteinExistence type="predicted"/>
<gene>
    <name evidence="1" type="ORF">AB1471_03130</name>
</gene>
<reference evidence="1 2" key="1">
    <citation type="journal article" date="1979" name="Int. J. Syst. Evol. Microbiol.">
        <title>Bacillus globisporus subsp. marinus subsp. nov.</title>
        <authorList>
            <person name="Liu H."/>
        </authorList>
    </citation>
    <scope>NUCLEOTIDE SEQUENCE [LARGE SCALE GENOMIC DNA]</scope>
    <source>
        <strain evidence="1 2">DSM 1297</strain>
    </source>
</reference>
<comment type="caution">
    <text evidence="1">The sequence shown here is derived from an EMBL/GenBank/DDBJ whole genome shotgun (WGS) entry which is preliminary data.</text>
</comment>